<dbReference type="PANTHER" id="PTHR31157:SF1">
    <property type="entry name" value="SCP DOMAIN-CONTAINING PROTEIN"/>
    <property type="match status" value="1"/>
</dbReference>
<evidence type="ECO:0000313" key="2">
    <source>
        <dbReference type="EMBL" id="WZN40057.1"/>
    </source>
</evidence>
<evidence type="ECO:0000259" key="1">
    <source>
        <dbReference type="Pfam" id="PF00188"/>
    </source>
</evidence>
<organism evidence="2 3">
    <name type="scientific">Chitinophaga pollutisoli</name>
    <dbReference type="NCBI Taxonomy" id="3133966"/>
    <lineage>
        <taxon>Bacteria</taxon>
        <taxon>Pseudomonadati</taxon>
        <taxon>Bacteroidota</taxon>
        <taxon>Chitinophagia</taxon>
        <taxon>Chitinophagales</taxon>
        <taxon>Chitinophagaceae</taxon>
        <taxon>Chitinophaga</taxon>
    </lineage>
</organism>
<reference evidence="3" key="1">
    <citation type="submission" date="2024-03" db="EMBL/GenBank/DDBJ databases">
        <title>Chitinophaga horti sp. nov., isolated from garden soil.</title>
        <authorList>
            <person name="Lee D.S."/>
            <person name="Han D.M."/>
            <person name="Baek J.H."/>
            <person name="Choi D.G."/>
            <person name="Jeon J.H."/>
            <person name="Jeon C.O."/>
        </authorList>
    </citation>
    <scope>NUCLEOTIDE SEQUENCE [LARGE SCALE GENOMIC DNA]</scope>
    <source>
        <strain evidence="3">GPA1</strain>
    </source>
</reference>
<dbReference type="RefSeq" id="WP_341834993.1">
    <property type="nucleotide sequence ID" value="NZ_CP149822.1"/>
</dbReference>
<dbReference type="SUPFAM" id="SSF55797">
    <property type="entry name" value="PR-1-like"/>
    <property type="match status" value="1"/>
</dbReference>
<proteinExistence type="predicted"/>
<accession>A0ABZ2YL96</accession>
<dbReference type="CDD" id="cd05379">
    <property type="entry name" value="CAP_bacterial"/>
    <property type="match status" value="1"/>
</dbReference>
<protein>
    <submittedName>
        <fullName evidence="2">CAP domain-containing protein</fullName>
    </submittedName>
</protein>
<dbReference type="PROSITE" id="PS51257">
    <property type="entry name" value="PROKAR_LIPOPROTEIN"/>
    <property type="match status" value="1"/>
</dbReference>
<dbReference type="Proteomes" id="UP001485459">
    <property type="component" value="Chromosome"/>
</dbReference>
<dbReference type="Pfam" id="PF00188">
    <property type="entry name" value="CAP"/>
    <property type="match status" value="1"/>
</dbReference>
<evidence type="ECO:0000313" key="3">
    <source>
        <dbReference type="Proteomes" id="UP001485459"/>
    </source>
</evidence>
<keyword evidence="3" id="KW-1185">Reference proteome</keyword>
<dbReference type="PANTHER" id="PTHR31157">
    <property type="entry name" value="SCP DOMAIN-CONTAINING PROTEIN"/>
    <property type="match status" value="1"/>
</dbReference>
<dbReference type="InterPro" id="IPR035940">
    <property type="entry name" value="CAP_sf"/>
</dbReference>
<dbReference type="InterPro" id="IPR014044">
    <property type="entry name" value="CAP_dom"/>
</dbReference>
<sequence length="182" mass="20517">MKSLQFACLFAGLAILCACSKEPLEEYLPPENATLAQIPAFRDSFFVMTHRVDSANMLRLINAYRSKGCNCGGEYMPPAPPLTWNIRLEKASWLHSKEMNDSVYMSHIGRNGSTGGDRLHKMGYHWKSYAENIALGILTEKTVVDGWMGSKTHCLAMMNPLLKETGVARYKNFWTQEIALSY</sequence>
<feature type="domain" description="SCP" evidence="1">
    <location>
        <begin position="58"/>
        <end position="172"/>
    </location>
</feature>
<gene>
    <name evidence="2" type="ORF">WJU16_18970</name>
</gene>
<dbReference type="EMBL" id="CP149822">
    <property type="protein sequence ID" value="WZN40057.1"/>
    <property type="molecule type" value="Genomic_DNA"/>
</dbReference>
<dbReference type="Gene3D" id="3.40.33.10">
    <property type="entry name" value="CAP"/>
    <property type="match status" value="1"/>
</dbReference>
<name>A0ABZ2YL96_9BACT</name>